<evidence type="ECO:0000256" key="5">
    <source>
        <dbReference type="ARBA" id="ARBA00022984"/>
    </source>
</evidence>
<dbReference type="SUPFAM" id="SSF56601">
    <property type="entry name" value="beta-lactamase/transpeptidase-like"/>
    <property type="match status" value="1"/>
</dbReference>
<dbReference type="InterPro" id="IPR001967">
    <property type="entry name" value="Peptidase_S11_N"/>
</dbReference>
<dbReference type="GO" id="GO:0004180">
    <property type="term" value="F:carboxypeptidase activity"/>
    <property type="evidence" value="ECO:0007669"/>
    <property type="project" value="UniProtKB-KW"/>
</dbReference>
<organism evidence="10 11">
    <name type="scientific">Paenibacillus chartarius</name>
    <dbReference type="NCBI Taxonomy" id="747481"/>
    <lineage>
        <taxon>Bacteria</taxon>
        <taxon>Bacillati</taxon>
        <taxon>Bacillota</taxon>
        <taxon>Bacilli</taxon>
        <taxon>Bacillales</taxon>
        <taxon>Paenibacillaceae</taxon>
        <taxon>Paenibacillus</taxon>
    </lineage>
</organism>
<dbReference type="PANTHER" id="PTHR21581:SF33">
    <property type="entry name" value="D-ALANYL-D-ALANINE CARBOXYPEPTIDASE DACB"/>
    <property type="match status" value="1"/>
</dbReference>
<keyword evidence="10" id="KW-0121">Carboxypeptidase</keyword>
<comment type="similarity">
    <text evidence="1 7">Belongs to the peptidase S11 family.</text>
</comment>
<dbReference type="PANTHER" id="PTHR21581">
    <property type="entry name" value="D-ALANYL-D-ALANINE CARBOXYPEPTIDASE"/>
    <property type="match status" value="1"/>
</dbReference>
<keyword evidence="3 10" id="KW-0378">Hydrolase</keyword>
<feature type="chain" id="PRO_5046987904" evidence="8">
    <location>
        <begin position="26"/>
        <end position="400"/>
    </location>
</feature>
<evidence type="ECO:0000256" key="2">
    <source>
        <dbReference type="ARBA" id="ARBA00022729"/>
    </source>
</evidence>
<evidence type="ECO:0000259" key="9">
    <source>
        <dbReference type="Pfam" id="PF00768"/>
    </source>
</evidence>
<evidence type="ECO:0000256" key="3">
    <source>
        <dbReference type="ARBA" id="ARBA00022801"/>
    </source>
</evidence>
<dbReference type="EMBL" id="JBHLWN010000077">
    <property type="protein sequence ID" value="MFC0214907.1"/>
    <property type="molecule type" value="Genomic_DNA"/>
</dbReference>
<keyword evidence="5" id="KW-0573">Peptidoglycan synthesis</keyword>
<gene>
    <name evidence="10" type="ORF">ACFFK0_21085</name>
</gene>
<proteinExistence type="inferred from homology"/>
<dbReference type="InterPro" id="IPR018044">
    <property type="entry name" value="Peptidase_S11"/>
</dbReference>
<dbReference type="Proteomes" id="UP001589776">
    <property type="component" value="Unassembled WGS sequence"/>
</dbReference>
<dbReference type="RefSeq" id="WP_377472332.1">
    <property type="nucleotide sequence ID" value="NZ_JBHLWN010000077.1"/>
</dbReference>
<evidence type="ECO:0000256" key="4">
    <source>
        <dbReference type="ARBA" id="ARBA00022960"/>
    </source>
</evidence>
<dbReference type="PRINTS" id="PR00725">
    <property type="entry name" value="DADACBPTASE1"/>
</dbReference>
<evidence type="ECO:0000313" key="10">
    <source>
        <dbReference type="EMBL" id="MFC0214907.1"/>
    </source>
</evidence>
<evidence type="ECO:0000256" key="8">
    <source>
        <dbReference type="SAM" id="SignalP"/>
    </source>
</evidence>
<sequence length="400" mass="43649">MRRAMLLGLALAMIVAWWQPGGAAAAPEISTQAQAAALIDVTSGRLLYSKQGDKQMLIASLTKIMTAIVAIEHGNLSDKVKVGKNAFGKEGSSIYLKLGEEMKLSDMLYGMMLRSGNDAATAIAEHIGGSEAGFAYMMNEKARLIGMERTQFQNPTGLNQDGHYSTANDMAKLVAYAMQNPTFREIVKTQMKTAPNPNEKWDYQWKNKNKMLTLYEGADGVKTGYTKLAKRCLASSATRDGRQLAVITLNDSDDWNDHQRLLDYGFKYFPLEKLIGKGDPVDLPGSADADGTKLQAAAGATLRYPFAAGEASGVTSRVLPTDPNSAAYRLGDLGALEYYLEGRKIGSVPLYMKNDPRLLEPDRSAFGAQALRLGTSMWSRLSEAVQLTLRAMFEFSPTGR</sequence>
<dbReference type="EC" id="3.4.-.-" evidence="10"/>
<feature type="domain" description="Peptidase S11 D-alanyl-D-alanine carboxypeptidase A N-terminal" evidence="9">
    <location>
        <begin position="26"/>
        <end position="252"/>
    </location>
</feature>
<reference evidence="10 11" key="1">
    <citation type="submission" date="2024-09" db="EMBL/GenBank/DDBJ databases">
        <authorList>
            <person name="Sun Q."/>
            <person name="Mori K."/>
        </authorList>
    </citation>
    <scope>NUCLEOTIDE SEQUENCE [LARGE SCALE GENOMIC DNA]</scope>
    <source>
        <strain evidence="10 11">CCM 7759</strain>
    </source>
</reference>
<keyword evidence="6" id="KW-0961">Cell wall biogenesis/degradation</keyword>
<dbReference type="InterPro" id="IPR012338">
    <property type="entry name" value="Beta-lactam/transpept-like"/>
</dbReference>
<evidence type="ECO:0000313" key="11">
    <source>
        <dbReference type="Proteomes" id="UP001589776"/>
    </source>
</evidence>
<keyword evidence="10" id="KW-0645">Protease</keyword>
<dbReference type="Pfam" id="PF00768">
    <property type="entry name" value="Peptidase_S11"/>
    <property type="match status" value="1"/>
</dbReference>
<dbReference type="Gene3D" id="3.40.710.10">
    <property type="entry name" value="DD-peptidase/beta-lactamase superfamily"/>
    <property type="match status" value="1"/>
</dbReference>
<name>A0ABV6DQL1_9BACL</name>
<comment type="caution">
    <text evidence="10">The sequence shown here is derived from an EMBL/GenBank/DDBJ whole genome shotgun (WGS) entry which is preliminary data.</text>
</comment>
<feature type="signal peptide" evidence="8">
    <location>
        <begin position="1"/>
        <end position="25"/>
    </location>
</feature>
<evidence type="ECO:0000256" key="7">
    <source>
        <dbReference type="RuleBase" id="RU004016"/>
    </source>
</evidence>
<evidence type="ECO:0000256" key="1">
    <source>
        <dbReference type="ARBA" id="ARBA00007164"/>
    </source>
</evidence>
<keyword evidence="11" id="KW-1185">Reference proteome</keyword>
<accession>A0ABV6DQL1</accession>
<evidence type="ECO:0000256" key="6">
    <source>
        <dbReference type="ARBA" id="ARBA00023316"/>
    </source>
</evidence>
<protein>
    <submittedName>
        <fullName evidence="10">D-alanyl-D-alanine carboxypeptidase family protein</fullName>
        <ecNumber evidence="10">3.4.-.-</ecNumber>
    </submittedName>
</protein>
<keyword evidence="4" id="KW-0133">Cell shape</keyword>
<keyword evidence="2 8" id="KW-0732">Signal</keyword>